<dbReference type="PANTHER" id="PTHR22913">
    <property type="entry name" value="HYALURONAN SYNTHASE"/>
    <property type="match status" value="1"/>
</dbReference>
<feature type="transmembrane region" description="Helical" evidence="6">
    <location>
        <begin position="394"/>
        <end position="412"/>
    </location>
</feature>
<dbReference type="PANTHER" id="PTHR22913:SF12">
    <property type="entry name" value="MANNURONAN SYNTHASE"/>
    <property type="match status" value="1"/>
</dbReference>
<comment type="caution">
    <text evidence="7">The sequence shown here is derived from an EMBL/GenBank/DDBJ whole genome shotgun (WGS) entry which is preliminary data.</text>
</comment>
<keyword evidence="3" id="KW-0328">Glycosyltransferase</keyword>
<feature type="transmembrane region" description="Helical" evidence="6">
    <location>
        <begin position="358"/>
        <end position="382"/>
    </location>
</feature>
<feature type="transmembrane region" description="Helical" evidence="6">
    <location>
        <begin position="63"/>
        <end position="86"/>
    </location>
</feature>
<protein>
    <submittedName>
        <fullName evidence="7">Glycosyltransferase family 2 protein</fullName>
    </submittedName>
</protein>
<dbReference type="Proteomes" id="UP000307087">
    <property type="component" value="Unassembled WGS sequence"/>
</dbReference>
<keyword evidence="6" id="KW-1133">Transmembrane helix</keyword>
<keyword evidence="6" id="KW-0812">Transmembrane</keyword>
<accession>A0A4S8N6B3</accession>
<reference evidence="7 8" key="1">
    <citation type="journal article" date="2009" name="Int. J. Syst. Evol. Microbiol.">
        <title>Nocardioides caeni sp. nov., isolated from wastewater.</title>
        <authorList>
            <person name="Yoon J.H."/>
            <person name="Kang S.J."/>
            <person name="Park S."/>
            <person name="Kim W."/>
            <person name="Oh T.K."/>
        </authorList>
    </citation>
    <scope>NUCLEOTIDE SEQUENCE [LARGE SCALE GENOMIC DNA]</scope>
    <source>
        <strain evidence="7 8">DSM 23134</strain>
    </source>
</reference>
<proteinExistence type="predicted"/>
<evidence type="ECO:0000256" key="4">
    <source>
        <dbReference type="ARBA" id="ARBA00022679"/>
    </source>
</evidence>
<dbReference type="AlphaFoldDB" id="A0A4S8N6B3"/>
<dbReference type="InterPro" id="IPR029044">
    <property type="entry name" value="Nucleotide-diphossugar_trans"/>
</dbReference>
<dbReference type="GO" id="GO:0030213">
    <property type="term" value="P:hyaluronan biosynthetic process"/>
    <property type="evidence" value="ECO:0007669"/>
    <property type="project" value="TreeGrafter"/>
</dbReference>
<dbReference type="Gene3D" id="3.90.550.10">
    <property type="entry name" value="Spore Coat Polysaccharide Biosynthesis Protein SpsA, Chain A"/>
    <property type="match status" value="1"/>
</dbReference>
<dbReference type="GO" id="GO:0085029">
    <property type="term" value="P:extracellular matrix assembly"/>
    <property type="evidence" value="ECO:0007669"/>
    <property type="project" value="TreeGrafter"/>
</dbReference>
<evidence type="ECO:0000256" key="1">
    <source>
        <dbReference type="ARBA" id="ARBA00004236"/>
    </source>
</evidence>
<evidence type="ECO:0000313" key="8">
    <source>
        <dbReference type="Proteomes" id="UP000307087"/>
    </source>
</evidence>
<dbReference type="Pfam" id="PF13641">
    <property type="entry name" value="Glyco_tranf_2_3"/>
    <property type="match status" value="1"/>
</dbReference>
<keyword evidence="8" id="KW-1185">Reference proteome</keyword>
<dbReference type="RefSeq" id="WP_136563527.1">
    <property type="nucleotide sequence ID" value="NZ_BAABLS010000006.1"/>
</dbReference>
<evidence type="ECO:0000256" key="3">
    <source>
        <dbReference type="ARBA" id="ARBA00022676"/>
    </source>
</evidence>
<name>A0A4S8N6B3_9ACTN</name>
<dbReference type="CDD" id="cd06423">
    <property type="entry name" value="CESA_like"/>
    <property type="match status" value="1"/>
</dbReference>
<gene>
    <name evidence="7" type="ORF">E9934_14030</name>
</gene>
<keyword evidence="5 6" id="KW-0472">Membrane</keyword>
<dbReference type="EMBL" id="STGW01000010">
    <property type="protein sequence ID" value="THV10449.1"/>
    <property type="molecule type" value="Genomic_DNA"/>
</dbReference>
<dbReference type="OrthoDB" id="9763050at2"/>
<comment type="subcellular location">
    <subcellularLocation>
        <location evidence="1">Cell membrane</location>
    </subcellularLocation>
</comment>
<feature type="transmembrane region" description="Helical" evidence="6">
    <location>
        <begin position="38"/>
        <end position="57"/>
    </location>
</feature>
<sequence>MTAVIEPLHDLTGSRSRADRAVRPSGVVGHHRPWRQRLWRWSVVGYAGALLAFAVSLKAGDALAGNAVLMAYGALLAAYVLTRIVLAGLYRPDRTLVADADLPSLVIAVPAFNEAEHVEDTIDALFRVDYPADRLRVIVVDDGSSDDTWERIRTSSARHPQLDGLRFSRNRGKRAAMAAAIRAAAGADLVVFVDSDSVLEPQALRELVKPFIGDAEGRVGAVTGHADVQNPGTNLLTRLQQVRYFAAFRVIKAAESRFGAVICASGCFSAYRRTALLEVLDGWENQRFLGQEATFGDDRALTNALLSRGREVRYQSTAISATLVPDQWHGFLRQQLRWKKSWLRETLHLVRFAWRWPVLASFAVYASVVFQLAGPLVALYSLVLRPVFGDGSPWLYLVGLQVVAVLYGLLYAGVRRSPHWWGGIAYAFAYSAVISWQIYWAMLTQRNTSWGTRAAAAQGQDEPLAIADVVGEPGDAGLPLRCAPGRRTSAAVGVLLDERPPVPDWDAASRRDWAIGLLALPVSAVPVMWWLLGH</sequence>
<evidence type="ECO:0000313" key="7">
    <source>
        <dbReference type="EMBL" id="THV10449.1"/>
    </source>
</evidence>
<keyword evidence="4 7" id="KW-0808">Transferase</keyword>
<keyword evidence="2" id="KW-1003">Cell membrane</keyword>
<evidence type="ECO:0000256" key="2">
    <source>
        <dbReference type="ARBA" id="ARBA00022475"/>
    </source>
</evidence>
<organism evidence="7 8">
    <name type="scientific">Nocardioides caeni</name>
    <dbReference type="NCBI Taxonomy" id="574700"/>
    <lineage>
        <taxon>Bacteria</taxon>
        <taxon>Bacillati</taxon>
        <taxon>Actinomycetota</taxon>
        <taxon>Actinomycetes</taxon>
        <taxon>Propionibacteriales</taxon>
        <taxon>Nocardioidaceae</taxon>
        <taxon>Nocardioides</taxon>
    </lineage>
</organism>
<evidence type="ECO:0000256" key="5">
    <source>
        <dbReference type="ARBA" id="ARBA00023136"/>
    </source>
</evidence>
<feature type="transmembrane region" description="Helical" evidence="6">
    <location>
        <begin position="424"/>
        <end position="442"/>
    </location>
</feature>
<feature type="transmembrane region" description="Helical" evidence="6">
    <location>
        <begin position="513"/>
        <end position="532"/>
    </location>
</feature>
<evidence type="ECO:0000256" key="6">
    <source>
        <dbReference type="SAM" id="Phobius"/>
    </source>
</evidence>
<dbReference type="GO" id="GO:0050501">
    <property type="term" value="F:hyaluronan synthase activity"/>
    <property type="evidence" value="ECO:0007669"/>
    <property type="project" value="TreeGrafter"/>
</dbReference>
<dbReference type="SUPFAM" id="SSF53448">
    <property type="entry name" value="Nucleotide-diphospho-sugar transferases"/>
    <property type="match status" value="1"/>
</dbReference>
<dbReference type="GO" id="GO:0005886">
    <property type="term" value="C:plasma membrane"/>
    <property type="evidence" value="ECO:0007669"/>
    <property type="project" value="UniProtKB-SubCell"/>
</dbReference>